<evidence type="ECO:0000256" key="1">
    <source>
        <dbReference type="SAM" id="MobiDB-lite"/>
    </source>
</evidence>
<dbReference type="EMBL" id="FCOB02000005">
    <property type="protein sequence ID" value="SAK54205.1"/>
    <property type="molecule type" value="Genomic_DNA"/>
</dbReference>
<dbReference type="Pfam" id="PF06996">
    <property type="entry name" value="T6SS_TssG"/>
    <property type="match status" value="1"/>
</dbReference>
<feature type="region of interest" description="Disordered" evidence="1">
    <location>
        <begin position="353"/>
        <end position="379"/>
    </location>
</feature>
<evidence type="ECO:0000313" key="3">
    <source>
        <dbReference type="Proteomes" id="UP000054978"/>
    </source>
</evidence>
<organism evidence="2 3">
    <name type="scientific">Caballeronia ptereochthonis</name>
    <dbReference type="NCBI Taxonomy" id="1777144"/>
    <lineage>
        <taxon>Bacteria</taxon>
        <taxon>Pseudomonadati</taxon>
        <taxon>Pseudomonadota</taxon>
        <taxon>Betaproteobacteria</taxon>
        <taxon>Burkholderiales</taxon>
        <taxon>Burkholderiaceae</taxon>
        <taxon>Caballeronia</taxon>
    </lineage>
</organism>
<dbReference type="OrthoDB" id="1523296at2"/>
<dbReference type="STRING" id="1777144.AWB83_01500"/>
<feature type="compositionally biased region" description="Basic and acidic residues" evidence="1">
    <location>
        <begin position="363"/>
        <end position="379"/>
    </location>
</feature>
<sequence>MAPANPMAALCDTPLSREEVMSLKAEPWRYGFLALLRRIGANAHLHPVGTAARPGAEPFRLGQQPGLTFAPREIAGVGEMNGRLHVRLFGLGMLGPNGPLPMHVTEIAREREFSRRDTTLSAFLDVFHHRYLTLLYRAWACAQSAAGLDRPGSDSERFSFYAGCLTGQDTHEIARRALPPHAHLAASASLVREAREPDGLRMTLARYFGVPVSIEEYVFHWIGIAEGERSRLGQPGAASTMGEGAVLGEQVPDRQYRFRIVIGPLDIGAYLRFTPRGADLPLLMAWVRSFVGHAFEWELELRIRQDSATPATIGGPEQLGWSGWLGGSAARTPPAGMRFEPEGYTKRCARRAQEGCPSGTTDSEQHEAAEEEHGVCHDA</sequence>
<keyword evidence="3" id="KW-1185">Reference proteome</keyword>
<comment type="caution">
    <text evidence="2">The sequence shown here is derived from an EMBL/GenBank/DDBJ whole genome shotgun (WGS) entry which is preliminary data.</text>
</comment>
<dbReference type="PANTHER" id="PTHR35564:SF4">
    <property type="entry name" value="CYTOPLASMIC PROTEIN"/>
    <property type="match status" value="1"/>
</dbReference>
<accession>A0A158A937</accession>
<dbReference type="NCBIfam" id="TIGR03347">
    <property type="entry name" value="VI_chp_1"/>
    <property type="match status" value="1"/>
</dbReference>
<evidence type="ECO:0000313" key="2">
    <source>
        <dbReference type="EMBL" id="SAK54205.1"/>
    </source>
</evidence>
<dbReference type="Proteomes" id="UP000054978">
    <property type="component" value="Unassembled WGS sequence"/>
</dbReference>
<dbReference type="PANTHER" id="PTHR35564">
    <property type="match status" value="1"/>
</dbReference>
<dbReference type="RefSeq" id="WP_087043838.1">
    <property type="nucleotide sequence ID" value="NZ_FCOB02000005.1"/>
</dbReference>
<dbReference type="AlphaFoldDB" id="A0A158A937"/>
<gene>
    <name evidence="2" type="ORF">AWB83_01500</name>
</gene>
<reference evidence="2" key="1">
    <citation type="submission" date="2016-01" db="EMBL/GenBank/DDBJ databases">
        <authorList>
            <person name="Peeters C."/>
        </authorList>
    </citation>
    <scope>NUCLEOTIDE SEQUENCE [LARGE SCALE GENOMIC DNA]</scope>
    <source>
        <strain evidence="2">LMG 29326</strain>
    </source>
</reference>
<dbReference type="InterPro" id="IPR010732">
    <property type="entry name" value="T6SS_TssG-like"/>
</dbReference>
<protein>
    <submittedName>
        <fullName evidence="2">Type VI secretion protein</fullName>
    </submittedName>
</protein>
<proteinExistence type="predicted"/>
<name>A0A158A937_9BURK</name>